<proteinExistence type="predicted"/>
<dbReference type="GO" id="GO:0051260">
    <property type="term" value="P:protein homooligomerization"/>
    <property type="evidence" value="ECO:0007669"/>
    <property type="project" value="InterPro"/>
</dbReference>
<dbReference type="AlphaFoldDB" id="A0A2P6NPM2"/>
<evidence type="ECO:0000259" key="3">
    <source>
        <dbReference type="PROSITE" id="PS50097"/>
    </source>
</evidence>
<feature type="compositionally biased region" description="Polar residues" evidence="2">
    <location>
        <begin position="20"/>
        <end position="31"/>
    </location>
</feature>
<organism evidence="4 5">
    <name type="scientific">Planoprotostelium fungivorum</name>
    <dbReference type="NCBI Taxonomy" id="1890364"/>
    <lineage>
        <taxon>Eukaryota</taxon>
        <taxon>Amoebozoa</taxon>
        <taxon>Evosea</taxon>
        <taxon>Variosea</taxon>
        <taxon>Cavosteliida</taxon>
        <taxon>Cavosteliaceae</taxon>
        <taxon>Planoprotostelium</taxon>
    </lineage>
</organism>
<evidence type="ECO:0000256" key="1">
    <source>
        <dbReference type="SAM" id="Coils"/>
    </source>
</evidence>
<dbReference type="EMBL" id="MDYQ01000037">
    <property type="protein sequence ID" value="PRP85907.1"/>
    <property type="molecule type" value="Genomic_DNA"/>
</dbReference>
<feature type="region of interest" description="Disordered" evidence="2">
    <location>
        <begin position="1"/>
        <end position="96"/>
    </location>
</feature>
<dbReference type="Pfam" id="PF02214">
    <property type="entry name" value="BTB_2"/>
    <property type="match status" value="1"/>
</dbReference>
<gene>
    <name evidence="4" type="ORF">PROFUN_06029</name>
</gene>
<evidence type="ECO:0000256" key="2">
    <source>
        <dbReference type="SAM" id="MobiDB-lite"/>
    </source>
</evidence>
<dbReference type="SMART" id="SM00225">
    <property type="entry name" value="BTB"/>
    <property type="match status" value="1"/>
</dbReference>
<comment type="caution">
    <text evidence="4">The sequence shown here is derived from an EMBL/GenBank/DDBJ whole genome shotgun (WGS) entry which is preliminary data.</text>
</comment>
<dbReference type="SUPFAM" id="SSF54695">
    <property type="entry name" value="POZ domain"/>
    <property type="match status" value="1"/>
</dbReference>
<dbReference type="InterPro" id="IPR003131">
    <property type="entry name" value="T1-type_BTB"/>
</dbReference>
<accession>A0A2P6NPM2</accession>
<feature type="compositionally biased region" description="Basic and acidic residues" evidence="2">
    <location>
        <begin position="56"/>
        <end position="66"/>
    </location>
</feature>
<protein>
    <submittedName>
        <fullName evidence="4">BTB/POZ domain-containing adapter for CUL3-mediated RhoA degradation protein 3-like</fullName>
    </submittedName>
</protein>
<reference evidence="4 5" key="1">
    <citation type="journal article" date="2018" name="Genome Biol. Evol.">
        <title>Multiple Roots of Fruiting Body Formation in Amoebozoa.</title>
        <authorList>
            <person name="Hillmann F."/>
            <person name="Forbes G."/>
            <person name="Novohradska S."/>
            <person name="Ferling I."/>
            <person name="Riege K."/>
            <person name="Groth M."/>
            <person name="Westermann M."/>
            <person name="Marz M."/>
            <person name="Spaller T."/>
            <person name="Winckler T."/>
            <person name="Schaap P."/>
            <person name="Glockner G."/>
        </authorList>
    </citation>
    <scope>NUCLEOTIDE SEQUENCE [LARGE SCALE GENOMIC DNA]</scope>
    <source>
        <strain evidence="4 5">Jena</strain>
    </source>
</reference>
<evidence type="ECO:0000313" key="5">
    <source>
        <dbReference type="Proteomes" id="UP000241769"/>
    </source>
</evidence>
<dbReference type="OrthoDB" id="17470at2759"/>
<evidence type="ECO:0000313" key="4">
    <source>
        <dbReference type="EMBL" id="PRP85907.1"/>
    </source>
</evidence>
<dbReference type="InParanoid" id="A0A2P6NPM2"/>
<feature type="domain" description="BTB" evidence="3">
    <location>
        <begin position="100"/>
        <end position="170"/>
    </location>
</feature>
<dbReference type="InterPro" id="IPR000210">
    <property type="entry name" value="BTB/POZ_dom"/>
</dbReference>
<name>A0A2P6NPM2_9EUKA</name>
<feature type="compositionally biased region" description="Low complexity" evidence="2">
    <location>
        <begin position="44"/>
        <end position="54"/>
    </location>
</feature>
<sequence>MMNSKLRGVLQDAVKKKTVTRSTSVDGTDPTTKPMAIPPSNEQGTRSGSVSRTGSHMKETIRHSPTETEETVPHSPSPSSSPKPSGVRRVALNDTNEKEKKVTLDIGGTMFVSTVETLSKFQRYDTLFLPQIRTQQNQNKSEYTVFIDRDGTHFRTILNFVRDEEAPIPTDDLLQQELLVEANYYGIGGLHGHVEKSHGKVRREQLTHIMTAVDRGKETGLQRSTSRVREEMHKLTKMIDFSQQLREVLAAETAELKGMLEGRGDISFEPSKLEHEVARLRIENDGLRRRETKAVEQRDSIRNEMGWMEEELDILKALLEKSKEKSEATIQDWKDRYDEQQLVHDKQANHFKAEIQDLKEQIEELENRSGGRSAVGGSSLVLAEIDVNKEELEE</sequence>
<dbReference type="STRING" id="1890364.A0A2P6NPM2"/>
<keyword evidence="5" id="KW-1185">Reference proteome</keyword>
<dbReference type="PROSITE" id="PS50097">
    <property type="entry name" value="BTB"/>
    <property type="match status" value="1"/>
</dbReference>
<dbReference type="PANTHER" id="PTHR11145:SF8">
    <property type="entry name" value="RE57120P"/>
    <property type="match status" value="1"/>
</dbReference>
<dbReference type="Proteomes" id="UP000241769">
    <property type="component" value="Unassembled WGS sequence"/>
</dbReference>
<keyword evidence="1" id="KW-0175">Coiled coil</keyword>
<dbReference type="Gene3D" id="3.30.710.10">
    <property type="entry name" value="Potassium Channel Kv1.1, Chain A"/>
    <property type="match status" value="1"/>
</dbReference>
<dbReference type="PANTHER" id="PTHR11145">
    <property type="entry name" value="BTB/POZ DOMAIN-CONTAINING ADAPTER FOR CUL3-MEDIATED RHOA DEGRADATION PROTEIN FAMILY MEMBER"/>
    <property type="match status" value="1"/>
</dbReference>
<dbReference type="InterPro" id="IPR045068">
    <property type="entry name" value="BACURD1-3"/>
</dbReference>
<dbReference type="InterPro" id="IPR011333">
    <property type="entry name" value="SKP1/BTB/POZ_sf"/>
</dbReference>
<feature type="coiled-coil region" evidence="1">
    <location>
        <begin position="316"/>
        <end position="368"/>
    </location>
</feature>